<evidence type="ECO:0000256" key="2">
    <source>
        <dbReference type="ARBA" id="ARBA00022679"/>
    </source>
</evidence>
<dbReference type="PROSITE" id="PS00107">
    <property type="entry name" value="PROTEIN_KINASE_ATP"/>
    <property type="match status" value="1"/>
</dbReference>
<dbReference type="EMBL" id="LHPG02000009">
    <property type="protein sequence ID" value="PRW56166.1"/>
    <property type="molecule type" value="Genomic_DNA"/>
</dbReference>
<feature type="binding site" evidence="6">
    <location>
        <position position="77"/>
    </location>
    <ligand>
        <name>ATP</name>
        <dbReference type="ChEBI" id="CHEBI:30616"/>
    </ligand>
</feature>
<dbReference type="Gene3D" id="3.30.200.20">
    <property type="entry name" value="Phosphorylase Kinase, domain 1"/>
    <property type="match status" value="1"/>
</dbReference>
<dbReference type="FunFam" id="1.10.510.10:FF:000005">
    <property type="entry name" value="cAMP-dependent protein kinase catalytic subunit alpha"/>
    <property type="match status" value="1"/>
</dbReference>
<dbReference type="PANTHER" id="PTHR24353">
    <property type="entry name" value="CYCLIC NUCLEOTIDE-DEPENDENT PROTEIN KINASE"/>
    <property type="match status" value="1"/>
</dbReference>
<dbReference type="InterPro" id="IPR000961">
    <property type="entry name" value="AGC-kinase_C"/>
</dbReference>
<protein>
    <submittedName>
        <fullName evidence="10">cAMP-dependent kinase catalytic subunit beta isoform X6</fullName>
    </submittedName>
</protein>
<dbReference type="InterPro" id="IPR000719">
    <property type="entry name" value="Prot_kinase_dom"/>
</dbReference>
<name>A0A2P6TQ49_CHLSO</name>
<dbReference type="STRING" id="3076.A0A2P6TQ49"/>
<evidence type="ECO:0000259" key="8">
    <source>
        <dbReference type="PROSITE" id="PS50011"/>
    </source>
</evidence>
<keyword evidence="3 6" id="KW-0547">Nucleotide-binding</keyword>
<feature type="domain" description="AGC-kinase C-terminal" evidence="9">
    <location>
        <begin position="304"/>
        <end position="359"/>
    </location>
</feature>
<sequence>MKRVLAAAAAAVKEAQADNQQQHAQPPALQAQLPLHKEIAPVRLGDPGRVGRVLGTGSFGRVSLARHRASGLVCAIKALSKAHIVKNQQIAHLRSERDILRALDHPLLVRMHGCFQDEQCVYFVMEYVPGGEFFSHLKARGKLGEEAARLYAGEVLLMFEYLHSQDIVYRDLKPENLLLDAQGHLKLTDFGFAKAIGPRRTYTLCGTPDYLAPEIILNKGHGKAVDWWALGVLVYEMMAGYPPFYDDDPLATYRKILKGTVTFPSHFSVTARDLIRKLLQVDLSKRYGCLAGGVNDIKSHPWFRPLDFAALKHRTAMPPIRPSVRSADDASNFDDYSDLGPMQHAFQLSATEQALFVGF</sequence>
<dbReference type="GO" id="GO:0004691">
    <property type="term" value="F:cAMP-dependent protein kinase activity"/>
    <property type="evidence" value="ECO:0007669"/>
    <property type="project" value="TreeGrafter"/>
</dbReference>
<dbReference type="InterPro" id="IPR011009">
    <property type="entry name" value="Kinase-like_dom_sf"/>
</dbReference>
<evidence type="ECO:0000256" key="6">
    <source>
        <dbReference type="PROSITE-ProRule" id="PRU10141"/>
    </source>
</evidence>
<evidence type="ECO:0000313" key="10">
    <source>
        <dbReference type="EMBL" id="PRW56166.1"/>
    </source>
</evidence>
<dbReference type="SUPFAM" id="SSF56112">
    <property type="entry name" value="Protein kinase-like (PK-like)"/>
    <property type="match status" value="1"/>
</dbReference>
<evidence type="ECO:0000256" key="3">
    <source>
        <dbReference type="ARBA" id="ARBA00022741"/>
    </source>
</evidence>
<keyword evidence="5 6" id="KW-0067">ATP-binding</keyword>
<dbReference type="SMART" id="SM00220">
    <property type="entry name" value="S_TKc"/>
    <property type="match status" value="1"/>
</dbReference>
<comment type="similarity">
    <text evidence="7">Belongs to the protein kinase superfamily.</text>
</comment>
<dbReference type="PROSITE" id="PS50011">
    <property type="entry name" value="PROTEIN_KINASE_DOM"/>
    <property type="match status" value="1"/>
</dbReference>
<dbReference type="CDD" id="cd05580">
    <property type="entry name" value="STKc_PKA_like"/>
    <property type="match status" value="1"/>
</dbReference>
<dbReference type="Gene3D" id="1.10.510.10">
    <property type="entry name" value="Transferase(Phosphotransferase) domain 1"/>
    <property type="match status" value="1"/>
</dbReference>
<proteinExistence type="inferred from homology"/>
<keyword evidence="1 7" id="KW-0723">Serine/threonine-protein kinase</keyword>
<dbReference type="InterPro" id="IPR017441">
    <property type="entry name" value="Protein_kinase_ATP_BS"/>
</dbReference>
<dbReference type="InterPro" id="IPR008271">
    <property type="entry name" value="Ser/Thr_kinase_AS"/>
</dbReference>
<dbReference type="AlphaFoldDB" id="A0A2P6TQ49"/>
<evidence type="ECO:0000313" key="11">
    <source>
        <dbReference type="Proteomes" id="UP000239899"/>
    </source>
</evidence>
<gene>
    <name evidence="10" type="ORF">C2E21_4932</name>
</gene>
<keyword evidence="2" id="KW-0808">Transferase</keyword>
<dbReference type="PROSITE" id="PS51285">
    <property type="entry name" value="AGC_KINASE_CTER"/>
    <property type="match status" value="1"/>
</dbReference>
<evidence type="ECO:0000259" key="9">
    <source>
        <dbReference type="PROSITE" id="PS51285"/>
    </source>
</evidence>
<feature type="domain" description="Protein kinase" evidence="8">
    <location>
        <begin position="48"/>
        <end position="303"/>
    </location>
</feature>
<evidence type="ECO:0000256" key="5">
    <source>
        <dbReference type="ARBA" id="ARBA00022840"/>
    </source>
</evidence>
<evidence type="ECO:0000256" key="1">
    <source>
        <dbReference type="ARBA" id="ARBA00022527"/>
    </source>
</evidence>
<keyword evidence="11" id="KW-1185">Reference proteome</keyword>
<evidence type="ECO:0000256" key="7">
    <source>
        <dbReference type="RuleBase" id="RU000304"/>
    </source>
</evidence>
<dbReference type="PANTHER" id="PTHR24353:SF37">
    <property type="entry name" value="CAMP-DEPENDENT PROTEIN KINASE CATALYTIC SUBUNIT PRKX"/>
    <property type="match status" value="1"/>
</dbReference>
<dbReference type="GO" id="GO:0009653">
    <property type="term" value="P:anatomical structure morphogenesis"/>
    <property type="evidence" value="ECO:0007669"/>
    <property type="project" value="UniProtKB-ARBA"/>
</dbReference>
<keyword evidence="4 10" id="KW-0418">Kinase</keyword>
<dbReference type="FunFam" id="3.30.200.20:FF:000042">
    <property type="entry name" value="Aurora kinase A"/>
    <property type="match status" value="1"/>
</dbReference>
<dbReference type="Proteomes" id="UP000239899">
    <property type="component" value="Unassembled WGS sequence"/>
</dbReference>
<accession>A0A2P6TQ49</accession>
<dbReference type="Pfam" id="PF00069">
    <property type="entry name" value="Pkinase"/>
    <property type="match status" value="1"/>
</dbReference>
<dbReference type="GO" id="GO:0005524">
    <property type="term" value="F:ATP binding"/>
    <property type="evidence" value="ECO:0007669"/>
    <property type="project" value="UniProtKB-UniRule"/>
</dbReference>
<organism evidence="10 11">
    <name type="scientific">Chlorella sorokiniana</name>
    <name type="common">Freshwater green alga</name>
    <dbReference type="NCBI Taxonomy" id="3076"/>
    <lineage>
        <taxon>Eukaryota</taxon>
        <taxon>Viridiplantae</taxon>
        <taxon>Chlorophyta</taxon>
        <taxon>core chlorophytes</taxon>
        <taxon>Trebouxiophyceae</taxon>
        <taxon>Chlorellales</taxon>
        <taxon>Chlorellaceae</taxon>
        <taxon>Chlorella clade</taxon>
        <taxon>Chlorella</taxon>
    </lineage>
</organism>
<comment type="caution">
    <text evidence="10">The sequence shown here is derived from an EMBL/GenBank/DDBJ whole genome shotgun (WGS) entry which is preliminary data.</text>
</comment>
<dbReference type="GO" id="GO:0005952">
    <property type="term" value="C:cAMP-dependent protein kinase complex"/>
    <property type="evidence" value="ECO:0007669"/>
    <property type="project" value="TreeGrafter"/>
</dbReference>
<reference evidence="10 11" key="1">
    <citation type="journal article" date="2018" name="Plant J.">
        <title>Genome sequences of Chlorella sorokiniana UTEX 1602 and Micractinium conductrix SAG 241.80: implications to maltose excretion by a green alga.</title>
        <authorList>
            <person name="Arriola M.B."/>
            <person name="Velmurugan N."/>
            <person name="Zhang Y."/>
            <person name="Plunkett M.H."/>
            <person name="Hondzo H."/>
            <person name="Barney B.M."/>
        </authorList>
    </citation>
    <scope>NUCLEOTIDE SEQUENCE [LARGE SCALE GENOMIC DNA]</scope>
    <source>
        <strain evidence="11">UTEX 1602</strain>
    </source>
</reference>
<dbReference type="OrthoDB" id="63267at2759"/>
<dbReference type="PROSITE" id="PS00108">
    <property type="entry name" value="PROTEIN_KINASE_ST"/>
    <property type="match status" value="1"/>
</dbReference>
<evidence type="ECO:0000256" key="4">
    <source>
        <dbReference type="ARBA" id="ARBA00022777"/>
    </source>
</evidence>